<dbReference type="InterPro" id="IPR029044">
    <property type="entry name" value="Nucleotide-diphossugar_trans"/>
</dbReference>
<dbReference type="PANTHER" id="PTHR43630:SF1">
    <property type="entry name" value="POLY-BETA-1,6-N-ACETYL-D-GLUCOSAMINE SYNTHASE"/>
    <property type="match status" value="1"/>
</dbReference>
<keyword evidence="2" id="KW-0328">Glycosyltransferase</keyword>
<dbReference type="RefSeq" id="WP_242870351.1">
    <property type="nucleotide sequence ID" value="NZ_FOIL01000056.1"/>
</dbReference>
<dbReference type="Pfam" id="PF13641">
    <property type="entry name" value="Glyco_tranf_2_3"/>
    <property type="match status" value="1"/>
</dbReference>
<dbReference type="PANTHER" id="PTHR43630">
    <property type="entry name" value="POLY-BETA-1,6-N-ACETYL-D-GLUCOSAMINE SYNTHASE"/>
    <property type="match status" value="1"/>
</dbReference>
<dbReference type="eggNOG" id="COG1215">
    <property type="taxonomic scope" value="Bacteria"/>
</dbReference>
<keyword evidence="6" id="KW-1185">Reference proteome</keyword>
<organism evidence="5 6">
    <name type="scientific">[Clostridium] aminophilum</name>
    <dbReference type="NCBI Taxonomy" id="1526"/>
    <lineage>
        <taxon>Bacteria</taxon>
        <taxon>Bacillati</taxon>
        <taxon>Bacillota</taxon>
        <taxon>Clostridia</taxon>
        <taxon>Lachnospirales</taxon>
        <taxon>Lachnospiraceae</taxon>
    </lineage>
</organism>
<feature type="transmembrane region" description="Helical" evidence="4">
    <location>
        <begin position="326"/>
        <end position="351"/>
    </location>
</feature>
<keyword evidence="4" id="KW-0812">Transmembrane</keyword>
<evidence type="ECO:0000256" key="1">
    <source>
        <dbReference type="ARBA" id="ARBA00006739"/>
    </source>
</evidence>
<evidence type="ECO:0000313" key="6">
    <source>
        <dbReference type="Proteomes" id="UP000199820"/>
    </source>
</evidence>
<keyword evidence="3 5" id="KW-0808">Transferase</keyword>
<protein>
    <submittedName>
        <fullName evidence="5">Glycosyltransferase, catalytic subunit of cellulose synthase and poly-beta-1,6-N-acetylglucosamine synthase</fullName>
    </submittedName>
</protein>
<dbReference type="EMBL" id="FOIL01000056">
    <property type="protein sequence ID" value="SET86569.1"/>
    <property type="molecule type" value="Genomic_DNA"/>
</dbReference>
<dbReference type="SUPFAM" id="SSF53448">
    <property type="entry name" value="Nucleotide-diphospho-sugar transferases"/>
    <property type="match status" value="1"/>
</dbReference>
<accession>A0A1I0HRE2</accession>
<sequence>MMHTTFYNWITLIRWTGKIEFWITLILGLVYAYQVWYIVSGLIGLWKEKKEGKREEVPLHRFAAVISARNESAVIGQLIASLKQQRYPQELFDIYVVADNCTDDTAEVSRKAGAKVFERFDHVLIGKGYALDWFFHQLHQQGMDNEYEGFMVFDADNIVDPNFVAEMNRTYSTGHYDAITSYRNSKNFDSNWISAGYSLWYLRESRFLNYPRQLQKTNCAISGTGFLVSSEIIRENHGWPFHLLTEDIQFSADCASRGRRIGYCDKAMVYDEQPTSFKQSWNQRLRWSKGFYQVDAHYTGSLLRAIFRGGREGFSAYDIFVTVAPAMLLTISLIILNLFLFGICLAAPLWVQRSVLHIITGDLFDLIVRYYFGMIIVGALTLYTERKKINASIPAMIYGLVTFPLFMMTYFPIALCALVQKVEWTPIAHHAVKSSRMPV</sequence>
<dbReference type="AlphaFoldDB" id="A0A1I0HRE2"/>
<keyword evidence="4" id="KW-0472">Membrane</keyword>
<dbReference type="GO" id="GO:0016757">
    <property type="term" value="F:glycosyltransferase activity"/>
    <property type="evidence" value="ECO:0007669"/>
    <property type="project" value="UniProtKB-KW"/>
</dbReference>
<feature type="transmembrane region" description="Helical" evidence="4">
    <location>
        <begin position="363"/>
        <end position="383"/>
    </location>
</feature>
<keyword evidence="4" id="KW-1133">Transmembrane helix</keyword>
<feature type="transmembrane region" description="Helical" evidence="4">
    <location>
        <begin position="395"/>
        <end position="419"/>
    </location>
</feature>
<comment type="similarity">
    <text evidence="1">Belongs to the glycosyltransferase 2 family.</text>
</comment>
<proteinExistence type="inferred from homology"/>
<evidence type="ECO:0000313" key="5">
    <source>
        <dbReference type="EMBL" id="SET86569.1"/>
    </source>
</evidence>
<reference evidence="5 6" key="1">
    <citation type="submission" date="2016-10" db="EMBL/GenBank/DDBJ databases">
        <authorList>
            <person name="de Groot N.N."/>
        </authorList>
    </citation>
    <scope>NUCLEOTIDE SEQUENCE [LARGE SCALE GENOMIC DNA]</scope>
    <source>
        <strain evidence="5 6">KH1P1</strain>
    </source>
</reference>
<evidence type="ECO:0000256" key="2">
    <source>
        <dbReference type="ARBA" id="ARBA00022676"/>
    </source>
</evidence>
<evidence type="ECO:0000256" key="4">
    <source>
        <dbReference type="SAM" id="Phobius"/>
    </source>
</evidence>
<name>A0A1I0HRE2_9FIRM</name>
<dbReference type="CDD" id="cd06438">
    <property type="entry name" value="EpsO_like"/>
    <property type="match status" value="1"/>
</dbReference>
<dbReference type="STRING" id="1526.SAMN02910262_00354"/>
<dbReference type="Gene3D" id="3.90.550.10">
    <property type="entry name" value="Spore Coat Polysaccharide Biosynthesis Protein SpsA, Chain A"/>
    <property type="match status" value="1"/>
</dbReference>
<dbReference type="Proteomes" id="UP000199820">
    <property type="component" value="Unassembled WGS sequence"/>
</dbReference>
<feature type="transmembrane region" description="Helical" evidence="4">
    <location>
        <begin position="21"/>
        <end position="46"/>
    </location>
</feature>
<gene>
    <name evidence="5" type="ORF">SAMN04487771_105612</name>
</gene>
<evidence type="ECO:0000256" key="3">
    <source>
        <dbReference type="ARBA" id="ARBA00022679"/>
    </source>
</evidence>